<sequence>MTAGMCSVTYRPLPPDRIIRMAADAGLDAIEWGQDAHIPLGDEAAARRVGDATRAAGLDVSALGSYYRAGAIADTDEDGRVWRQVLAAARALRAPRIRVWAGNTASAAVTPAGRRRILDALRRCVDSAGDIVIATEFHADTLTDDVESARSMLDDVPGLRTYWQPPNGMPDAEALAGLGAVLDRVHAVHVFSWWPTPRERRPLDHREALWREALGMVASTRRRIDASIEFVPDDDPGVLPREASTLRRYLHDAASALPRS</sequence>
<dbReference type="Pfam" id="PF01261">
    <property type="entry name" value="AP_endonuc_2"/>
    <property type="match status" value="1"/>
</dbReference>
<dbReference type="SUPFAM" id="SSF51658">
    <property type="entry name" value="Xylose isomerase-like"/>
    <property type="match status" value="1"/>
</dbReference>
<evidence type="ECO:0000313" key="3">
    <source>
        <dbReference type="Proteomes" id="UP001500831"/>
    </source>
</evidence>
<gene>
    <name evidence="2" type="ORF">GCM10010517_29330</name>
</gene>
<dbReference type="Proteomes" id="UP001500831">
    <property type="component" value="Unassembled WGS sequence"/>
</dbReference>
<dbReference type="InterPro" id="IPR013022">
    <property type="entry name" value="Xyl_isomerase-like_TIM-brl"/>
</dbReference>
<dbReference type="PANTHER" id="PTHR12110">
    <property type="entry name" value="HYDROXYPYRUVATE ISOMERASE"/>
    <property type="match status" value="1"/>
</dbReference>
<evidence type="ECO:0000313" key="2">
    <source>
        <dbReference type="EMBL" id="GAA2869355.1"/>
    </source>
</evidence>
<dbReference type="EMBL" id="BAAAVI010000018">
    <property type="protein sequence ID" value="GAA2869355.1"/>
    <property type="molecule type" value="Genomic_DNA"/>
</dbReference>
<dbReference type="InterPro" id="IPR036237">
    <property type="entry name" value="Xyl_isomerase-like_sf"/>
</dbReference>
<evidence type="ECO:0000259" key="1">
    <source>
        <dbReference type="Pfam" id="PF01261"/>
    </source>
</evidence>
<name>A0ABN3VWX0_9ACTN</name>
<feature type="domain" description="Xylose isomerase-like TIM barrel" evidence="1">
    <location>
        <begin position="20"/>
        <end position="205"/>
    </location>
</feature>
<reference evidence="2 3" key="1">
    <citation type="journal article" date="2019" name="Int. J. Syst. Evol. Microbiol.">
        <title>The Global Catalogue of Microorganisms (GCM) 10K type strain sequencing project: providing services to taxonomists for standard genome sequencing and annotation.</title>
        <authorList>
            <consortium name="The Broad Institute Genomics Platform"/>
            <consortium name="The Broad Institute Genome Sequencing Center for Infectious Disease"/>
            <person name="Wu L."/>
            <person name="Ma J."/>
        </authorList>
    </citation>
    <scope>NUCLEOTIDE SEQUENCE [LARGE SCALE GENOMIC DNA]</scope>
    <source>
        <strain evidence="2 3">JCM 6242</strain>
    </source>
</reference>
<dbReference type="PANTHER" id="PTHR12110:SF41">
    <property type="entry name" value="INOSOSE DEHYDRATASE"/>
    <property type="match status" value="1"/>
</dbReference>
<protein>
    <submittedName>
        <fullName evidence="2">Sugar phosphate isomerase/epimerase</fullName>
    </submittedName>
</protein>
<comment type="caution">
    <text evidence="2">The sequence shown here is derived from an EMBL/GenBank/DDBJ whole genome shotgun (WGS) entry which is preliminary data.</text>
</comment>
<keyword evidence="2" id="KW-0413">Isomerase</keyword>
<dbReference type="InterPro" id="IPR050312">
    <property type="entry name" value="IolE/XylAMocC-like"/>
</dbReference>
<accession>A0ABN3VWX0</accession>
<keyword evidence="3" id="KW-1185">Reference proteome</keyword>
<proteinExistence type="predicted"/>
<dbReference type="Gene3D" id="3.20.20.150">
    <property type="entry name" value="Divalent-metal-dependent TIM barrel enzymes"/>
    <property type="match status" value="1"/>
</dbReference>
<dbReference type="GO" id="GO:0016853">
    <property type="term" value="F:isomerase activity"/>
    <property type="evidence" value="ECO:0007669"/>
    <property type="project" value="UniProtKB-KW"/>
</dbReference>
<organism evidence="2 3">
    <name type="scientific">Streptosporangium fragile</name>
    <dbReference type="NCBI Taxonomy" id="46186"/>
    <lineage>
        <taxon>Bacteria</taxon>
        <taxon>Bacillati</taxon>
        <taxon>Actinomycetota</taxon>
        <taxon>Actinomycetes</taxon>
        <taxon>Streptosporangiales</taxon>
        <taxon>Streptosporangiaceae</taxon>
        <taxon>Streptosporangium</taxon>
    </lineage>
</organism>